<dbReference type="InterPro" id="IPR012336">
    <property type="entry name" value="Thioredoxin-like_fold"/>
</dbReference>
<comment type="caution">
    <text evidence="7">The sequence shown here is derived from an EMBL/GenBank/DDBJ whole genome shotgun (WGS) entry which is preliminary data.</text>
</comment>
<feature type="domain" description="Thioredoxin-like fold" evidence="6">
    <location>
        <begin position="24"/>
        <end position="178"/>
    </location>
</feature>
<evidence type="ECO:0000256" key="4">
    <source>
        <dbReference type="ARBA" id="ARBA00023157"/>
    </source>
</evidence>
<evidence type="ECO:0000313" key="7">
    <source>
        <dbReference type="EMBL" id="MCK2221330.1"/>
    </source>
</evidence>
<reference evidence="7 8" key="1">
    <citation type="submission" date="2022-04" db="EMBL/GenBank/DDBJ databases">
        <title>Genome draft of Actinomadura sp. ATCC 31491.</title>
        <authorList>
            <person name="Shi X."/>
            <person name="Du Y."/>
        </authorList>
    </citation>
    <scope>NUCLEOTIDE SEQUENCE [LARGE SCALE GENOMIC DNA]</scope>
    <source>
        <strain evidence="7 8">ATCC 31491</strain>
    </source>
</reference>
<sequence length="187" mass="19447">MNSPTRKVPSGASELGDGIVVGAGPVTVDAYEDFLCPFCRLFEQTAAPLLDELVDAGAISLVRHPMAFLDELSTTRYSTRAAAASACAADQGRFAAYARALFAEQPPEGGPGLGDDQLIELGRRAAGLDEEGFGACVRSGAYLDWAGYVTALAVERGVSATPTVFVAGSPVPANPETIRLAVRASLR</sequence>
<dbReference type="PANTHER" id="PTHR13887:SF14">
    <property type="entry name" value="DISULFIDE BOND FORMATION PROTEIN D"/>
    <property type="match status" value="1"/>
</dbReference>
<dbReference type="Proteomes" id="UP001317259">
    <property type="component" value="Unassembled WGS sequence"/>
</dbReference>
<gene>
    <name evidence="7" type="ORF">MF672_047130</name>
</gene>
<dbReference type="CDD" id="cd02972">
    <property type="entry name" value="DsbA_family"/>
    <property type="match status" value="1"/>
</dbReference>
<accession>A0ABT0G9P7</accession>
<protein>
    <submittedName>
        <fullName evidence="7">DsbA family protein</fullName>
    </submittedName>
</protein>
<evidence type="ECO:0000259" key="6">
    <source>
        <dbReference type="Pfam" id="PF13462"/>
    </source>
</evidence>
<comment type="similarity">
    <text evidence="1">Belongs to the thioredoxin family. DsbA subfamily.</text>
</comment>
<name>A0ABT0G9P7_9ACTN</name>
<keyword evidence="4" id="KW-1015">Disulfide bond</keyword>
<evidence type="ECO:0000256" key="2">
    <source>
        <dbReference type="ARBA" id="ARBA00022729"/>
    </source>
</evidence>
<keyword evidence="3" id="KW-0560">Oxidoreductase</keyword>
<evidence type="ECO:0000256" key="1">
    <source>
        <dbReference type="ARBA" id="ARBA00005791"/>
    </source>
</evidence>
<dbReference type="RefSeq" id="WP_242373775.1">
    <property type="nucleotide sequence ID" value="NZ_JAKRKC020000003.1"/>
</dbReference>
<keyword evidence="5" id="KW-0676">Redox-active center</keyword>
<organism evidence="7 8">
    <name type="scientific">Actinomadura luzonensis</name>
    <dbReference type="NCBI Taxonomy" id="2805427"/>
    <lineage>
        <taxon>Bacteria</taxon>
        <taxon>Bacillati</taxon>
        <taxon>Actinomycetota</taxon>
        <taxon>Actinomycetes</taxon>
        <taxon>Streptosporangiales</taxon>
        <taxon>Thermomonosporaceae</taxon>
        <taxon>Actinomadura</taxon>
    </lineage>
</organism>
<dbReference type="EMBL" id="JAKRKC020000003">
    <property type="protein sequence ID" value="MCK2221330.1"/>
    <property type="molecule type" value="Genomic_DNA"/>
</dbReference>
<evidence type="ECO:0000256" key="3">
    <source>
        <dbReference type="ARBA" id="ARBA00023002"/>
    </source>
</evidence>
<dbReference type="Pfam" id="PF13462">
    <property type="entry name" value="Thioredoxin_4"/>
    <property type="match status" value="1"/>
</dbReference>
<keyword evidence="2" id="KW-0732">Signal</keyword>
<dbReference type="PANTHER" id="PTHR13887">
    <property type="entry name" value="GLUTATHIONE S-TRANSFERASE KAPPA"/>
    <property type="match status" value="1"/>
</dbReference>
<keyword evidence="8" id="KW-1185">Reference proteome</keyword>
<proteinExistence type="inferred from homology"/>
<evidence type="ECO:0000313" key="8">
    <source>
        <dbReference type="Proteomes" id="UP001317259"/>
    </source>
</evidence>
<evidence type="ECO:0000256" key="5">
    <source>
        <dbReference type="ARBA" id="ARBA00023284"/>
    </source>
</evidence>